<evidence type="ECO:0000259" key="3">
    <source>
        <dbReference type="SMART" id="SM00363"/>
    </source>
</evidence>
<reference evidence="5" key="1">
    <citation type="journal article" date="2019" name="Int. J. Syst. Evol. Microbiol.">
        <title>The Global Catalogue of Microorganisms (GCM) 10K type strain sequencing project: providing services to taxonomists for standard genome sequencing and annotation.</title>
        <authorList>
            <consortium name="The Broad Institute Genomics Platform"/>
            <consortium name="The Broad Institute Genome Sequencing Center for Infectious Disease"/>
            <person name="Wu L."/>
            <person name="Ma J."/>
        </authorList>
    </citation>
    <scope>NUCLEOTIDE SEQUENCE [LARGE SCALE GENOMIC DNA]</scope>
    <source>
        <strain evidence="5">CGMCC 1.15304</strain>
    </source>
</reference>
<dbReference type="InterPro" id="IPR002942">
    <property type="entry name" value="S4_RNA-bd"/>
</dbReference>
<protein>
    <submittedName>
        <fullName evidence="4">RNA-binding S4 domain-containing protein</fullName>
    </submittedName>
</protein>
<keyword evidence="5" id="KW-1185">Reference proteome</keyword>
<proteinExistence type="predicted"/>
<dbReference type="PROSITE" id="PS50889">
    <property type="entry name" value="S4"/>
    <property type="match status" value="1"/>
</dbReference>
<feature type="compositionally biased region" description="Basic and acidic residues" evidence="2">
    <location>
        <begin position="117"/>
        <end position="130"/>
    </location>
</feature>
<accession>A0ABV8U6B9</accession>
<name>A0ABV8U6B9_9PROT</name>
<dbReference type="EMBL" id="JBHSCR010000001">
    <property type="protein sequence ID" value="MFC4346467.1"/>
    <property type="molecule type" value="Genomic_DNA"/>
</dbReference>
<keyword evidence="1" id="KW-0694">RNA-binding</keyword>
<dbReference type="InterPro" id="IPR036986">
    <property type="entry name" value="S4_RNA-bd_sf"/>
</dbReference>
<evidence type="ECO:0000313" key="5">
    <source>
        <dbReference type="Proteomes" id="UP001595776"/>
    </source>
</evidence>
<evidence type="ECO:0000256" key="2">
    <source>
        <dbReference type="SAM" id="MobiDB-lite"/>
    </source>
</evidence>
<gene>
    <name evidence="4" type="ORF">ACFO5Q_01240</name>
</gene>
<sequence length="130" mass="14557">MTETGDKIRLDLWLWYARFFKTRSLASKVCKAHKVRVNGEHSKKASTTITPGDVLTFPQGPHVRVVKVLACGERRGPATEAQALYEDLSPIEEQVKAKREEAKTAPALREAGSGRPTKAERRAIDKLMDR</sequence>
<dbReference type="SMART" id="SM00363">
    <property type="entry name" value="S4"/>
    <property type="match status" value="1"/>
</dbReference>
<dbReference type="Proteomes" id="UP001595776">
    <property type="component" value="Unassembled WGS sequence"/>
</dbReference>
<feature type="region of interest" description="Disordered" evidence="2">
    <location>
        <begin position="95"/>
        <end position="130"/>
    </location>
</feature>
<evidence type="ECO:0000256" key="1">
    <source>
        <dbReference type="PROSITE-ProRule" id="PRU00182"/>
    </source>
</evidence>
<dbReference type="CDD" id="cd00165">
    <property type="entry name" value="S4"/>
    <property type="match status" value="1"/>
</dbReference>
<organism evidence="4 5">
    <name type="scientific">Kordiimonas lipolytica</name>
    <dbReference type="NCBI Taxonomy" id="1662421"/>
    <lineage>
        <taxon>Bacteria</taxon>
        <taxon>Pseudomonadati</taxon>
        <taxon>Pseudomonadota</taxon>
        <taxon>Alphaproteobacteria</taxon>
        <taxon>Kordiimonadales</taxon>
        <taxon>Kordiimonadaceae</taxon>
        <taxon>Kordiimonas</taxon>
    </lineage>
</organism>
<dbReference type="Pfam" id="PF01479">
    <property type="entry name" value="S4"/>
    <property type="match status" value="1"/>
</dbReference>
<evidence type="ECO:0000313" key="4">
    <source>
        <dbReference type="EMBL" id="MFC4346467.1"/>
    </source>
</evidence>
<dbReference type="RefSeq" id="WP_068151047.1">
    <property type="nucleotide sequence ID" value="NZ_JBHSCR010000001.1"/>
</dbReference>
<dbReference type="Gene3D" id="3.10.290.10">
    <property type="entry name" value="RNA-binding S4 domain"/>
    <property type="match status" value="1"/>
</dbReference>
<comment type="caution">
    <text evidence="4">The sequence shown here is derived from an EMBL/GenBank/DDBJ whole genome shotgun (WGS) entry which is preliminary data.</text>
</comment>
<dbReference type="SUPFAM" id="SSF55174">
    <property type="entry name" value="Alpha-L RNA-binding motif"/>
    <property type="match status" value="1"/>
</dbReference>
<feature type="domain" description="RNA-binding S4" evidence="3">
    <location>
        <begin position="8"/>
        <end position="70"/>
    </location>
</feature>